<sequence>DFDDGLLQKIPQIAYEDDIKDIPPAPDVSNYLVSEDDGSASYGNRDPFLFDGM</sequence>
<proteinExistence type="predicted"/>
<dbReference type="AlphaFoldDB" id="A0A392RE76"/>
<evidence type="ECO:0000313" key="2">
    <source>
        <dbReference type="Proteomes" id="UP000265520"/>
    </source>
</evidence>
<organism evidence="1 2">
    <name type="scientific">Trifolium medium</name>
    <dbReference type="NCBI Taxonomy" id="97028"/>
    <lineage>
        <taxon>Eukaryota</taxon>
        <taxon>Viridiplantae</taxon>
        <taxon>Streptophyta</taxon>
        <taxon>Embryophyta</taxon>
        <taxon>Tracheophyta</taxon>
        <taxon>Spermatophyta</taxon>
        <taxon>Magnoliopsida</taxon>
        <taxon>eudicotyledons</taxon>
        <taxon>Gunneridae</taxon>
        <taxon>Pentapetalae</taxon>
        <taxon>rosids</taxon>
        <taxon>fabids</taxon>
        <taxon>Fabales</taxon>
        <taxon>Fabaceae</taxon>
        <taxon>Papilionoideae</taxon>
        <taxon>50 kb inversion clade</taxon>
        <taxon>NPAAA clade</taxon>
        <taxon>Hologalegina</taxon>
        <taxon>IRL clade</taxon>
        <taxon>Trifolieae</taxon>
        <taxon>Trifolium</taxon>
    </lineage>
</organism>
<dbReference type="Proteomes" id="UP000265520">
    <property type="component" value="Unassembled WGS sequence"/>
</dbReference>
<protein>
    <submittedName>
        <fullName evidence="1">RNA polymerase II C-terminal domain phosphatase-like</fullName>
    </submittedName>
</protein>
<accession>A0A392RE76</accession>
<comment type="caution">
    <text evidence="1">The sequence shown here is derived from an EMBL/GenBank/DDBJ whole genome shotgun (WGS) entry which is preliminary data.</text>
</comment>
<feature type="non-terminal residue" evidence="1">
    <location>
        <position position="1"/>
    </location>
</feature>
<keyword evidence="2" id="KW-1185">Reference proteome</keyword>
<name>A0A392RE76_9FABA</name>
<dbReference type="EMBL" id="LXQA010214817">
    <property type="protein sequence ID" value="MCI34549.1"/>
    <property type="molecule type" value="Genomic_DNA"/>
</dbReference>
<feature type="non-terminal residue" evidence="1">
    <location>
        <position position="53"/>
    </location>
</feature>
<reference evidence="1 2" key="1">
    <citation type="journal article" date="2018" name="Front. Plant Sci.">
        <title>Red Clover (Trifolium pratense) and Zigzag Clover (T. medium) - A Picture of Genomic Similarities and Differences.</title>
        <authorList>
            <person name="Dluhosova J."/>
            <person name="Istvanek J."/>
            <person name="Nedelnik J."/>
            <person name="Repkova J."/>
        </authorList>
    </citation>
    <scope>NUCLEOTIDE SEQUENCE [LARGE SCALE GENOMIC DNA]</scope>
    <source>
        <strain evidence="2">cv. 10/8</strain>
        <tissue evidence="1">Leaf</tissue>
    </source>
</reference>
<evidence type="ECO:0000313" key="1">
    <source>
        <dbReference type="EMBL" id="MCI34549.1"/>
    </source>
</evidence>